<accession>A0A7Y9UAB3</accession>
<gene>
    <name evidence="4" type="ORF">BDD16_000245</name>
</gene>
<dbReference type="Pfam" id="PF01590">
    <property type="entry name" value="GAF"/>
    <property type="match status" value="1"/>
</dbReference>
<reference evidence="4 5" key="1">
    <citation type="submission" date="2020-07" db="EMBL/GenBank/DDBJ databases">
        <title>Genomic Encyclopedia of Archaeal and Bacterial Type Strains, Phase II (KMG-II): from individual species to whole genera.</title>
        <authorList>
            <person name="Goeker M."/>
        </authorList>
    </citation>
    <scope>NUCLEOTIDE SEQUENCE [LARGE SCALE GENOMIC DNA]</scope>
    <source>
        <strain evidence="4 5">DSM 21226</strain>
    </source>
</reference>
<dbReference type="PANTHER" id="PTHR32347:SF23">
    <property type="entry name" value="BLL5650 PROTEIN"/>
    <property type="match status" value="1"/>
</dbReference>
<evidence type="ECO:0000259" key="3">
    <source>
        <dbReference type="Pfam" id="PF01590"/>
    </source>
</evidence>
<evidence type="ECO:0000256" key="2">
    <source>
        <dbReference type="ARBA" id="ARBA00023054"/>
    </source>
</evidence>
<dbReference type="SUPFAM" id="SSF55781">
    <property type="entry name" value="GAF domain-like"/>
    <property type="match status" value="1"/>
</dbReference>
<dbReference type="Proteomes" id="UP000518288">
    <property type="component" value="Unassembled WGS sequence"/>
</dbReference>
<dbReference type="Gene3D" id="1.10.287.470">
    <property type="entry name" value="Helix hairpin bin"/>
    <property type="match status" value="1"/>
</dbReference>
<organism evidence="4 5">
    <name type="scientific">Sphaerotilus montanus</name>
    <dbReference type="NCBI Taxonomy" id="522889"/>
    <lineage>
        <taxon>Bacteria</taxon>
        <taxon>Pseudomonadati</taxon>
        <taxon>Pseudomonadota</taxon>
        <taxon>Betaproteobacteria</taxon>
        <taxon>Burkholderiales</taxon>
        <taxon>Sphaerotilaceae</taxon>
        <taxon>Sphaerotilus</taxon>
    </lineage>
</organism>
<comment type="caution">
    <text evidence="4">The sequence shown here is derived from an EMBL/GenBank/DDBJ whole genome shotgun (WGS) entry which is preliminary data.</text>
</comment>
<evidence type="ECO:0000313" key="4">
    <source>
        <dbReference type="EMBL" id="NYG31259.1"/>
    </source>
</evidence>
<name>A0A7Y9UAB3_9BURK</name>
<dbReference type="InterPro" id="IPR003018">
    <property type="entry name" value="GAF"/>
</dbReference>
<dbReference type="RefSeq" id="WP_179632266.1">
    <property type="nucleotide sequence ID" value="NZ_JACCFH010000001.1"/>
</dbReference>
<keyword evidence="2" id="KW-0175">Coiled coil</keyword>
<proteinExistence type="predicted"/>
<dbReference type="Gene3D" id="2.40.50.100">
    <property type="match status" value="1"/>
</dbReference>
<dbReference type="Gene3D" id="2.40.30.170">
    <property type="match status" value="1"/>
</dbReference>
<protein>
    <submittedName>
        <fullName evidence="4">Multidrug efflux pump subunit AcrA (Membrane-fusion protein)</fullName>
    </submittedName>
</protein>
<dbReference type="SUPFAM" id="SSF111369">
    <property type="entry name" value="HlyD-like secretion proteins"/>
    <property type="match status" value="1"/>
</dbReference>
<dbReference type="Gene3D" id="3.30.450.40">
    <property type="match status" value="1"/>
</dbReference>
<dbReference type="GO" id="GO:0030313">
    <property type="term" value="C:cell envelope"/>
    <property type="evidence" value="ECO:0007669"/>
    <property type="project" value="UniProtKB-SubCell"/>
</dbReference>
<dbReference type="AlphaFoldDB" id="A0A7Y9UAB3"/>
<keyword evidence="5" id="KW-1185">Reference proteome</keyword>
<sequence>MAAPASPPAQADAQLRAAIRDLSRAGAPGPSRPVPAAEWLMEAVGVLLQAPRDADALRALVLHLAASLRCDRVALGLRRQTRADLEVMAVSDLPRLSDATELVRDLHAAMQEAAASACTLTHPARRHGPMQAGLAHVQLSRSMGACAVCTVPLGGDGVVLGAMTLQRDLGAPFRTEEILRLEQAATYFTPLLRLYLTRAATRGPASLLAWPGWLAPLRRHVWPVAFGATLVIGLLPVHREVVAPTRVQGLHERQLVAPRDGFISVVYARPGAQIQAGQSLIDFDGEQASSELRAAEATLAQSESAVSEALARHDQAQIVVQMAKVDEARARADLARRDLERGRVLAPLTGVVVSGDLSRSIGAPVKRGEVMMTVAPVDGFRLVLWVDERDIAGVQVGTIGALRVAARPGQALPMTVTRITPVARVREGRNGFEVEGALVSAEATLRPGFEGVTRLDTGRHPLVADLFGRLFDWLRMGWWTLLG</sequence>
<feature type="domain" description="GAF" evidence="3">
    <location>
        <begin position="55"/>
        <end position="186"/>
    </location>
</feature>
<dbReference type="PANTHER" id="PTHR32347">
    <property type="entry name" value="EFFLUX SYSTEM COMPONENT YKNX-RELATED"/>
    <property type="match status" value="1"/>
</dbReference>
<dbReference type="InterPro" id="IPR050465">
    <property type="entry name" value="UPF0194_transport"/>
</dbReference>
<evidence type="ECO:0000313" key="5">
    <source>
        <dbReference type="Proteomes" id="UP000518288"/>
    </source>
</evidence>
<dbReference type="EMBL" id="JACCFH010000001">
    <property type="protein sequence ID" value="NYG31259.1"/>
    <property type="molecule type" value="Genomic_DNA"/>
</dbReference>
<comment type="subcellular location">
    <subcellularLocation>
        <location evidence="1">Cell envelope</location>
    </subcellularLocation>
</comment>
<evidence type="ECO:0000256" key="1">
    <source>
        <dbReference type="ARBA" id="ARBA00004196"/>
    </source>
</evidence>
<dbReference type="InterPro" id="IPR029016">
    <property type="entry name" value="GAF-like_dom_sf"/>
</dbReference>